<accession>A0A1V0GYF7</accession>
<dbReference type="InterPro" id="IPR027417">
    <property type="entry name" value="P-loop_NTPase"/>
</dbReference>
<dbReference type="Proteomes" id="UP000191257">
    <property type="component" value="Plasmid unnamed4"/>
</dbReference>
<comment type="similarity">
    <text evidence="1">Belongs to the GSP E family.</text>
</comment>
<dbReference type="PANTHER" id="PTHR30486">
    <property type="entry name" value="TWITCHING MOTILITY PROTEIN PILT"/>
    <property type="match status" value="1"/>
</dbReference>
<keyword evidence="4" id="KW-1185">Reference proteome</keyword>
<evidence type="ECO:0000259" key="2">
    <source>
        <dbReference type="Pfam" id="PF00437"/>
    </source>
</evidence>
<keyword evidence="3" id="KW-0614">Plasmid</keyword>
<geneLocation type="plasmid" evidence="3 4">
    <name>unnamed4</name>
</geneLocation>
<dbReference type="AlphaFoldDB" id="A0A1V0GYF7"/>
<dbReference type="SUPFAM" id="SSF52540">
    <property type="entry name" value="P-loop containing nucleoside triphosphate hydrolases"/>
    <property type="match status" value="1"/>
</dbReference>
<gene>
    <name evidence="3" type="ORF">A6J80_21685</name>
</gene>
<name>A0A1V0GYF7_9RHOB</name>
<organism evidence="3 4">
    <name type="scientific">Paracoccus yeei</name>
    <dbReference type="NCBI Taxonomy" id="147645"/>
    <lineage>
        <taxon>Bacteria</taxon>
        <taxon>Pseudomonadati</taxon>
        <taxon>Pseudomonadota</taxon>
        <taxon>Alphaproteobacteria</taxon>
        <taxon>Rhodobacterales</taxon>
        <taxon>Paracoccaceae</taxon>
        <taxon>Paracoccus</taxon>
    </lineage>
</organism>
<dbReference type="KEGG" id="pye:A6J80_21685"/>
<dbReference type="EMBL" id="CP020444">
    <property type="protein sequence ID" value="ARC38903.1"/>
    <property type="molecule type" value="Genomic_DNA"/>
</dbReference>
<evidence type="ECO:0000313" key="4">
    <source>
        <dbReference type="Proteomes" id="UP000191257"/>
    </source>
</evidence>
<protein>
    <submittedName>
        <fullName evidence="3">Type II secretion system protein E</fullName>
    </submittedName>
</protein>
<evidence type="ECO:0000256" key="1">
    <source>
        <dbReference type="ARBA" id="ARBA00006611"/>
    </source>
</evidence>
<dbReference type="GO" id="GO:0016887">
    <property type="term" value="F:ATP hydrolysis activity"/>
    <property type="evidence" value="ECO:0007669"/>
    <property type="project" value="InterPro"/>
</dbReference>
<dbReference type="InterPro" id="IPR050921">
    <property type="entry name" value="T4SS_GSP_E_ATPase"/>
</dbReference>
<sequence>MGSFLDHYLAPLASLIEDSASIEIALNADARVWIERAGDTHMSEIHIPEATPGWVRNLADQIAREARQSLTEASPMLSASIPFRDVTVRAQAILPPAAARGAVISLRLFRPRSAGEEPHRFAFLRPPQTSGEAARRGRIEAIRKLLGQEHDPDAFLQAAIDARLNMIVSGGTSTGKTELARRLEWMIPLSERLVVIEDAIELQAPHANHVNLVASRDDGSERSPDRLLQASLRLRPDRIILGEVRGKEATTFLDAINSGHGGSFTTLHADTARKALDKLALMVLKTGTQLSFAEVSRYLRGTIDVAIQTGREGDRRGIIEIWFPALDDD</sequence>
<evidence type="ECO:0000313" key="3">
    <source>
        <dbReference type="EMBL" id="ARC38903.1"/>
    </source>
</evidence>
<feature type="domain" description="Bacterial type II secretion system protein E" evidence="2">
    <location>
        <begin position="142"/>
        <end position="287"/>
    </location>
</feature>
<dbReference type="Pfam" id="PF00437">
    <property type="entry name" value="T2SSE"/>
    <property type="match status" value="1"/>
</dbReference>
<dbReference type="PANTHER" id="PTHR30486:SF6">
    <property type="entry name" value="TYPE IV PILUS RETRACTATION ATPASE PILT"/>
    <property type="match status" value="1"/>
</dbReference>
<proteinExistence type="inferred from homology"/>
<dbReference type="CDD" id="cd01130">
    <property type="entry name" value="VirB11-like_ATPase"/>
    <property type="match status" value="1"/>
</dbReference>
<dbReference type="InterPro" id="IPR001482">
    <property type="entry name" value="T2SS/T4SS_dom"/>
</dbReference>
<dbReference type="Gene3D" id="3.30.450.90">
    <property type="match status" value="1"/>
</dbReference>
<dbReference type="RefSeq" id="WP_080623174.1">
    <property type="nucleotide sequence ID" value="NZ_CAWMZI010000005.1"/>
</dbReference>
<reference evidence="3" key="1">
    <citation type="submission" date="2017-12" db="EMBL/GenBank/DDBJ databases">
        <title>FDA dAtabase for Regulatory Grade micrObial Sequences (FDA-ARGOS): Supporting development and validation of Infectious Disease Dx tests.</title>
        <authorList>
            <person name="Campos J."/>
            <person name="Goldberg B."/>
            <person name="Tallon L."/>
            <person name="Sadzewicz L."/>
            <person name="Sengamalay N."/>
            <person name="Ott S."/>
            <person name="Godinez A."/>
            <person name="Nagaraj S."/>
            <person name="Vyas G."/>
            <person name="Aluvathingal J."/>
            <person name="Nadendla S."/>
            <person name="Geyer C."/>
            <person name="Nandy P."/>
            <person name="Hobson J."/>
            <person name="Sichtig H."/>
        </authorList>
    </citation>
    <scope>NUCLEOTIDE SEQUENCE</scope>
    <source>
        <strain evidence="3">FDAARGOS_252</strain>
        <plasmid evidence="3">unnamed4</plasmid>
    </source>
</reference>
<dbReference type="Gene3D" id="3.40.50.300">
    <property type="entry name" value="P-loop containing nucleotide triphosphate hydrolases"/>
    <property type="match status" value="1"/>
</dbReference>